<reference evidence="6 9" key="2">
    <citation type="submission" date="2018-03" db="EMBL/GenBank/DDBJ databases">
        <title>Genomic Encyclopedia of Archaeal and Bacterial Type Strains, Phase II (KMG-II): from individual species to whole genera.</title>
        <authorList>
            <person name="Goeker M."/>
        </authorList>
    </citation>
    <scope>NUCLEOTIDE SEQUENCE [LARGE SCALE GENOMIC DNA]</scope>
    <source>
        <strain evidence="6 9">DSM 29956</strain>
    </source>
</reference>
<dbReference type="Proteomes" id="UP000240624">
    <property type="component" value="Unassembled WGS sequence"/>
</dbReference>
<accession>A0A1X6ZPT0</accession>
<keyword evidence="2 5" id="KW-0812">Transmembrane</keyword>
<name>A0A1X6ZPT0_9RHOB</name>
<reference evidence="7 8" key="1">
    <citation type="submission" date="2017-03" db="EMBL/GenBank/DDBJ databases">
        <authorList>
            <person name="Afonso C.L."/>
            <person name="Miller P.J."/>
            <person name="Scott M.A."/>
            <person name="Spackman E."/>
            <person name="Goraichik I."/>
            <person name="Dimitrov K.M."/>
            <person name="Suarez D.L."/>
            <person name="Swayne D.E."/>
        </authorList>
    </citation>
    <scope>NUCLEOTIDE SEQUENCE [LARGE SCALE GENOMIC DNA]</scope>
    <source>
        <strain evidence="7 8">CECT 8367</strain>
    </source>
</reference>
<evidence type="ECO:0000313" key="6">
    <source>
        <dbReference type="EMBL" id="PSK84172.1"/>
    </source>
</evidence>
<keyword evidence="4 5" id="KW-0472">Membrane</keyword>
<dbReference type="OrthoDB" id="9763654at2"/>
<dbReference type="GO" id="GO:0016020">
    <property type="term" value="C:membrane"/>
    <property type="evidence" value="ECO:0007669"/>
    <property type="project" value="InterPro"/>
</dbReference>
<keyword evidence="3 5" id="KW-1133">Transmembrane helix</keyword>
<evidence type="ECO:0000313" key="8">
    <source>
        <dbReference type="Proteomes" id="UP000193495"/>
    </source>
</evidence>
<dbReference type="PANTHER" id="PTHR39344">
    <property type="entry name" value="UPF0182 PROTEIN SLL1060"/>
    <property type="match status" value="1"/>
</dbReference>
<keyword evidence="9" id="KW-1185">Reference proteome</keyword>
<dbReference type="Pfam" id="PF03699">
    <property type="entry name" value="UPF0182"/>
    <property type="match status" value="2"/>
</dbReference>
<feature type="transmembrane region" description="Helical" evidence="5">
    <location>
        <begin position="23"/>
        <end position="42"/>
    </location>
</feature>
<organism evidence="7 8">
    <name type="scientific">Limimaricola soesokkakensis</name>
    <dbReference type="NCBI Taxonomy" id="1343159"/>
    <lineage>
        <taxon>Bacteria</taxon>
        <taxon>Pseudomonadati</taxon>
        <taxon>Pseudomonadota</taxon>
        <taxon>Alphaproteobacteria</taxon>
        <taxon>Rhodobacterales</taxon>
        <taxon>Paracoccaceae</taxon>
        <taxon>Limimaricola</taxon>
    </lineage>
</organism>
<feature type="transmembrane region" description="Helical" evidence="5">
    <location>
        <begin position="258"/>
        <end position="278"/>
    </location>
</feature>
<evidence type="ECO:0000313" key="9">
    <source>
        <dbReference type="Proteomes" id="UP000240624"/>
    </source>
</evidence>
<dbReference type="EMBL" id="FWFY01000009">
    <property type="protein sequence ID" value="SLN58161.1"/>
    <property type="molecule type" value="Genomic_DNA"/>
</dbReference>
<feature type="transmembrane region" description="Helical" evidence="5">
    <location>
        <begin position="201"/>
        <end position="222"/>
    </location>
</feature>
<dbReference type="AlphaFoldDB" id="A0A1X6ZPT0"/>
<evidence type="ECO:0000256" key="3">
    <source>
        <dbReference type="ARBA" id="ARBA00022989"/>
    </source>
</evidence>
<dbReference type="Proteomes" id="UP000193495">
    <property type="component" value="Unassembled WGS sequence"/>
</dbReference>
<dbReference type="InterPro" id="IPR005372">
    <property type="entry name" value="UPF0182"/>
</dbReference>
<dbReference type="EMBL" id="PYGB01000009">
    <property type="protein sequence ID" value="PSK84172.1"/>
    <property type="molecule type" value="Genomic_DNA"/>
</dbReference>
<feature type="transmembrane region" description="Helical" evidence="5">
    <location>
        <begin position="155"/>
        <end position="180"/>
    </location>
</feature>
<protein>
    <submittedName>
        <fullName evidence="7">Uncharacterized protein</fullName>
    </submittedName>
</protein>
<proteinExistence type="predicted"/>
<evidence type="ECO:0000313" key="7">
    <source>
        <dbReference type="EMBL" id="SLN58161.1"/>
    </source>
</evidence>
<keyword evidence="1" id="KW-1003">Cell membrane</keyword>
<gene>
    <name evidence="6" type="ORF">CLV79_109148</name>
    <name evidence="7" type="ORF">LOS8367_02749</name>
</gene>
<evidence type="ECO:0000256" key="4">
    <source>
        <dbReference type="ARBA" id="ARBA00023136"/>
    </source>
</evidence>
<sequence length="941" mass="104199">MSVQTDIPARPQFAKLPKVPTAAWMWTRVLIVASLALALFLLDRFSGLLLNYWLLDSLGYAEVFWTNFYMQTALFAGGLIAMILAVATPAWLHGLPQADRLKTLWFAAIGGSLLGYVLNLQFYEFLGPISAVPFGEVDPIFGNDISFYVFDLPPIVTALFAVLFVAIAGLFASIWTALAGSRDAGWPEGMNGFVRWLGRVGTPYSCLMLLLTGLTAATLIWLRRYGLLTMPNFEDSTEGTGAGAEYVDIVGFFSTKNAIYVEALAILALTVGLTLTIWKARKALRQPGSIDLQRAFGPLAFALVLLPGITTDLAFRSVVALRDQIFVKPNEPVIQLPYLQRHIDATNKAFGTDRIIEKTLVPPMGDAPLPPLEAFLDSPTIKNAPLWSGSVSRYSRRVAPQYVQRILQAEGDMTVYSPTLQILEAQETLRPYYGFMDVDTIISEVNGEMTMMASAVRELPQDIMRPWIVAWNQRSFLFTHGHGLITMLASQRTPTGDPVYGSSGVPVSARFDALAVDNPAIYYGEGAVNAAFSNAVGLAEHDVATEQGRSEVQFPQDVAAGIRVDNPLKRLVIGYQTGHFFQTLFSELIGPETRVHVFRRPIERLEQIAPFIDVDTDPYAVPTGDGVKWMVNAVTYSDAYPYSALTNFGDPADLRTEWRPLQRMNYIADSVKVVVDAMTGQVDLYQFVDEPVVQTWAAIYPGLFKPKGAMPPEIRAHVQYPQELMSIQFNKIYPFYHQRDALTFYSGEDLIDDADEVVGPILGESGAAITFSQGLFWWVAEAGGAMVDAENPVQFALSKSYTPQDPLNLRALATVYQTGEDYGTLSVLKLPKGMFFMGPEQADAAIDQDSFIAQEIGLWNRLGVEVIRGRTSTLIVEGEVLYVEPIFIRSRQNPVPQLQRVIVVLRGQPHMGRTIEEALKFAIEGGRLDMEERQIRASLEE</sequence>
<dbReference type="PANTHER" id="PTHR39344:SF1">
    <property type="entry name" value="UPF0182 PROTEIN SLL1060"/>
    <property type="match status" value="1"/>
</dbReference>
<dbReference type="GO" id="GO:0005576">
    <property type="term" value="C:extracellular region"/>
    <property type="evidence" value="ECO:0007669"/>
    <property type="project" value="TreeGrafter"/>
</dbReference>
<feature type="transmembrane region" description="Helical" evidence="5">
    <location>
        <begin position="299"/>
        <end position="319"/>
    </location>
</feature>
<evidence type="ECO:0000256" key="2">
    <source>
        <dbReference type="ARBA" id="ARBA00022692"/>
    </source>
</evidence>
<feature type="transmembrane region" description="Helical" evidence="5">
    <location>
        <begin position="104"/>
        <end position="123"/>
    </location>
</feature>
<evidence type="ECO:0000256" key="1">
    <source>
        <dbReference type="ARBA" id="ARBA00022475"/>
    </source>
</evidence>
<feature type="transmembrane region" description="Helical" evidence="5">
    <location>
        <begin position="74"/>
        <end position="92"/>
    </location>
</feature>
<evidence type="ECO:0000256" key="5">
    <source>
        <dbReference type="SAM" id="Phobius"/>
    </source>
</evidence>
<dbReference type="RefSeq" id="WP_085897069.1">
    <property type="nucleotide sequence ID" value="NZ_FWFY01000009.1"/>
</dbReference>